<reference evidence="1 2" key="1">
    <citation type="journal article" date="2010" name="Science">
        <title>Genomic comparison of the ants Camponotus floridanus and Harpegnathos saltator.</title>
        <authorList>
            <person name="Bonasio R."/>
            <person name="Zhang G."/>
            <person name="Ye C."/>
            <person name="Mutti N.S."/>
            <person name="Fang X."/>
            <person name="Qin N."/>
            <person name="Donahue G."/>
            <person name="Yang P."/>
            <person name="Li Q."/>
            <person name="Li C."/>
            <person name="Zhang P."/>
            <person name="Huang Z."/>
            <person name="Berger S.L."/>
            <person name="Reinberg D."/>
            <person name="Wang J."/>
            <person name="Liebig J."/>
        </authorList>
    </citation>
    <scope>NUCLEOTIDE SEQUENCE [LARGE SCALE GENOMIC DNA]</scope>
    <source>
        <strain evidence="1 2">R22 G/1</strain>
    </source>
</reference>
<proteinExistence type="predicted"/>
<accession>E2C1T9</accession>
<feature type="non-terminal residue" evidence="1">
    <location>
        <position position="1"/>
    </location>
</feature>
<keyword evidence="2" id="KW-1185">Reference proteome</keyword>
<name>E2C1T9_HARSA</name>
<dbReference type="EMBL" id="GL452001">
    <property type="protein sequence ID" value="EFN78091.1"/>
    <property type="molecule type" value="Genomic_DNA"/>
</dbReference>
<dbReference type="AlphaFoldDB" id="E2C1T9"/>
<evidence type="ECO:0008006" key="3">
    <source>
        <dbReference type="Google" id="ProtNLM"/>
    </source>
</evidence>
<gene>
    <name evidence="1" type="ORF">EAI_12771</name>
</gene>
<dbReference type="Proteomes" id="UP000008237">
    <property type="component" value="Unassembled WGS sequence"/>
</dbReference>
<feature type="non-terminal residue" evidence="1">
    <location>
        <position position="24"/>
    </location>
</feature>
<evidence type="ECO:0000313" key="1">
    <source>
        <dbReference type="EMBL" id="EFN78091.1"/>
    </source>
</evidence>
<dbReference type="InParanoid" id="E2C1T9"/>
<protein>
    <recommendedName>
        <fullName evidence="3">Helitron helicase-like domain-containing protein</fullName>
    </recommendedName>
</protein>
<evidence type="ECO:0000313" key="2">
    <source>
        <dbReference type="Proteomes" id="UP000008237"/>
    </source>
</evidence>
<organism evidence="2">
    <name type="scientific">Harpegnathos saltator</name>
    <name type="common">Jerdon's jumping ant</name>
    <dbReference type="NCBI Taxonomy" id="610380"/>
    <lineage>
        <taxon>Eukaryota</taxon>
        <taxon>Metazoa</taxon>
        <taxon>Ecdysozoa</taxon>
        <taxon>Arthropoda</taxon>
        <taxon>Hexapoda</taxon>
        <taxon>Insecta</taxon>
        <taxon>Pterygota</taxon>
        <taxon>Neoptera</taxon>
        <taxon>Endopterygota</taxon>
        <taxon>Hymenoptera</taxon>
        <taxon>Apocrita</taxon>
        <taxon>Aculeata</taxon>
        <taxon>Formicoidea</taxon>
        <taxon>Formicidae</taxon>
        <taxon>Ponerinae</taxon>
        <taxon>Ponerini</taxon>
        <taxon>Harpegnathos</taxon>
    </lineage>
</organism>
<sequence length="24" mass="3157">VTHYFWRREYQGRGIQHFHLLIWI</sequence>